<feature type="transmembrane region" description="Helical" evidence="7">
    <location>
        <begin position="388"/>
        <end position="409"/>
    </location>
</feature>
<gene>
    <name evidence="9" type="ORF">Vafri_19460</name>
</gene>
<dbReference type="CDD" id="cd06186">
    <property type="entry name" value="NOX_Duox_like_FAD_NADP"/>
    <property type="match status" value="1"/>
</dbReference>
<feature type="region of interest" description="Disordered" evidence="6">
    <location>
        <begin position="751"/>
        <end position="781"/>
    </location>
</feature>
<feature type="region of interest" description="Disordered" evidence="6">
    <location>
        <begin position="293"/>
        <end position="330"/>
    </location>
</feature>
<dbReference type="SUPFAM" id="SSF52343">
    <property type="entry name" value="Ferredoxin reductase-like, C-terminal NADP-linked domain"/>
    <property type="match status" value="1"/>
</dbReference>
<feature type="transmembrane region" description="Helical" evidence="7">
    <location>
        <begin position="88"/>
        <end position="109"/>
    </location>
</feature>
<comment type="subcellular location">
    <subcellularLocation>
        <location evidence="1">Membrane</location>
        <topology evidence="1">Multi-pass membrane protein</topology>
    </subcellularLocation>
</comment>
<feature type="transmembrane region" description="Helical" evidence="7">
    <location>
        <begin position="883"/>
        <end position="906"/>
    </location>
</feature>
<dbReference type="InterPro" id="IPR013121">
    <property type="entry name" value="Fe_red_NAD-bd_6"/>
</dbReference>
<keyword evidence="5 7" id="KW-0472">Membrane</keyword>
<protein>
    <recommendedName>
        <fullName evidence="8">FAD-binding FR-type domain-containing protein</fullName>
    </recommendedName>
</protein>
<name>A0A8J4F9P2_9CHLO</name>
<evidence type="ECO:0000256" key="6">
    <source>
        <dbReference type="SAM" id="MobiDB-lite"/>
    </source>
</evidence>
<dbReference type="GO" id="GO:0005886">
    <property type="term" value="C:plasma membrane"/>
    <property type="evidence" value="ECO:0007669"/>
    <property type="project" value="TreeGrafter"/>
</dbReference>
<feature type="transmembrane region" description="Helical" evidence="7">
    <location>
        <begin position="456"/>
        <end position="473"/>
    </location>
</feature>
<dbReference type="InterPro" id="IPR013130">
    <property type="entry name" value="Fe3_Rdtase_TM_dom"/>
</dbReference>
<feature type="compositionally biased region" description="Low complexity" evidence="6">
    <location>
        <begin position="300"/>
        <end position="326"/>
    </location>
</feature>
<keyword evidence="10" id="KW-1185">Reference proteome</keyword>
<dbReference type="InterPro" id="IPR050369">
    <property type="entry name" value="RBOH/FRE"/>
</dbReference>
<feature type="transmembrane region" description="Helical" evidence="7">
    <location>
        <begin position="479"/>
        <end position="499"/>
    </location>
</feature>
<dbReference type="Proteomes" id="UP000747399">
    <property type="component" value="Unassembled WGS sequence"/>
</dbReference>
<evidence type="ECO:0000256" key="4">
    <source>
        <dbReference type="ARBA" id="ARBA00023002"/>
    </source>
</evidence>
<evidence type="ECO:0000256" key="7">
    <source>
        <dbReference type="SAM" id="Phobius"/>
    </source>
</evidence>
<dbReference type="Gene3D" id="3.40.50.80">
    <property type="entry name" value="Nucleotide-binding domain of ferredoxin-NADP reductase (FNR) module"/>
    <property type="match status" value="1"/>
</dbReference>
<dbReference type="EMBL" id="BNCO01000078">
    <property type="protein sequence ID" value="GIL65764.1"/>
    <property type="molecule type" value="Genomic_DNA"/>
</dbReference>
<evidence type="ECO:0000256" key="1">
    <source>
        <dbReference type="ARBA" id="ARBA00004141"/>
    </source>
</evidence>
<proteinExistence type="predicted"/>
<feature type="compositionally biased region" description="Polar residues" evidence="6">
    <location>
        <begin position="267"/>
        <end position="277"/>
    </location>
</feature>
<keyword evidence="3 7" id="KW-1133">Transmembrane helix</keyword>
<evidence type="ECO:0000256" key="2">
    <source>
        <dbReference type="ARBA" id="ARBA00022692"/>
    </source>
</evidence>
<organism evidence="9 10">
    <name type="scientific">Volvox africanus</name>
    <dbReference type="NCBI Taxonomy" id="51714"/>
    <lineage>
        <taxon>Eukaryota</taxon>
        <taxon>Viridiplantae</taxon>
        <taxon>Chlorophyta</taxon>
        <taxon>core chlorophytes</taxon>
        <taxon>Chlorophyceae</taxon>
        <taxon>CS clade</taxon>
        <taxon>Chlamydomonadales</taxon>
        <taxon>Volvocaceae</taxon>
        <taxon>Volvox</taxon>
    </lineage>
</organism>
<dbReference type="SFLD" id="SFLDS00052">
    <property type="entry name" value="Ferric_Reductase_Domain"/>
    <property type="match status" value="1"/>
</dbReference>
<dbReference type="InterPro" id="IPR017927">
    <property type="entry name" value="FAD-bd_FR_type"/>
</dbReference>
<dbReference type="Pfam" id="PF01794">
    <property type="entry name" value="Ferric_reduct"/>
    <property type="match status" value="1"/>
</dbReference>
<feature type="transmembrane region" description="Helical" evidence="7">
    <location>
        <begin position="429"/>
        <end position="449"/>
    </location>
</feature>
<keyword evidence="4" id="KW-0560">Oxidoreductase</keyword>
<evidence type="ECO:0000256" key="5">
    <source>
        <dbReference type="ARBA" id="ARBA00023136"/>
    </source>
</evidence>
<comment type="caution">
    <text evidence="9">The sequence shown here is derived from an EMBL/GenBank/DDBJ whole genome shotgun (WGS) entry which is preliminary data.</text>
</comment>
<dbReference type="Pfam" id="PF08030">
    <property type="entry name" value="NAD_binding_6"/>
    <property type="match status" value="1"/>
</dbReference>
<dbReference type="SFLD" id="SFLDG01168">
    <property type="entry name" value="Ferric_reductase_subgroup_(FRE"/>
    <property type="match status" value="1"/>
</dbReference>
<feature type="domain" description="FAD-binding FR-type" evidence="8">
    <location>
        <begin position="521"/>
        <end position="630"/>
    </location>
</feature>
<evidence type="ECO:0000259" key="8">
    <source>
        <dbReference type="PROSITE" id="PS51384"/>
    </source>
</evidence>
<feature type="transmembrane region" description="Helical" evidence="7">
    <location>
        <begin position="840"/>
        <end position="863"/>
    </location>
</feature>
<feature type="transmembrane region" description="Helical" evidence="7">
    <location>
        <begin position="183"/>
        <end position="207"/>
    </location>
</feature>
<feature type="region of interest" description="Disordered" evidence="6">
    <location>
        <begin position="221"/>
        <end position="278"/>
    </location>
</feature>
<dbReference type="InterPro" id="IPR039261">
    <property type="entry name" value="FNR_nucleotide-bd"/>
</dbReference>
<feature type="compositionally biased region" description="Low complexity" evidence="6">
    <location>
        <begin position="237"/>
        <end position="254"/>
    </location>
</feature>
<keyword evidence="2 7" id="KW-0812">Transmembrane</keyword>
<sequence>MATPPSRSNAAAMQRLALRAVAHAALSIIIGAGAITFAFFYTTTPTRWYNVRATELITWRNTLVLQYRFANATTGKTTPLLSGGLSFILIWQWCGTLAVALGSAGLLWLSSSVAGAGATIAAANLPKTAASSKVYPELQNSSSCARFCWSFPAAARAAAKKAVVRVRRLLRYQVPPRGLWRRLLGPGGLTLLDLLLVLLWFGLHLMWMREMTMRVLDSRRTAPPPAKVRSPPLIKVPSSSAVANRSSNSSNSSIAPPPKFMPPPPSATSINASSNGTANGGAVRRLLQTVAGGAGNNVTSSSPGGNASSPSAAKPPSSRPPSVKALVPPPPAKKLKPLPDVVQDSVAKYAGWVGRLDILLVFFPLPRCNFLHWLLGSDFATLIKYHRWLGVGTLLVYSIHGITYMGIWTRDGILSTMLDWGMSAGVNRLSGLVAICGGWLLGLTSIPFVRRRLFNLFYVGHIVGAVVFMLFAFMHRKDVATWVMPGVFLYLLDVVLRTIQQNFNCVRLVARTAADEEQDNQFCRTPDGAAIARVSSEAVLLSLSIPCHQSVRWVGSDMVFLNVTAISWWQWHPFTITSAPADGPGSENKMEIRIKAYNRWTKALISQVSSNPRSSLTLYVSGPYGSGNRMWITDFDTHVFVAGGIGITPVLGMLAELLAFRRRQIAAAAVAAAADGATADKRSAGMSRAILIWVSRTMDELRALPDDILQAAAMEESWLDLRLYLSTPSGATTATKMPYIITTDKAYDENEGVQVQPSGVSRSDTGSSSPSPKADPIASPASVVSSPSGGVVYAASSPPVTAFAIATAATAATTPASLGLEALHGGSSRPLSHPYVFNPLTWMVAVLLGFGGGFAGLMCAQAYDAHKSRTVALRQDFSYVGMLQFAALGLGATLPPAVLMLGLHLYRRLARSSSWPRTGSGSKTSISLFESGSINCTAATARVAVGNGPSTTGTPLLPGPTLESYVVEGRPNLAALLHQVAITGSTCNISASLTRSESNSSSRSDADGCKEAGVEAARVAVYAAGPEPLVGTVEEMCASLNGIWGRRDRAYLHFTSITHEL</sequence>
<feature type="transmembrane region" description="Helical" evidence="7">
    <location>
        <begin position="20"/>
        <end position="41"/>
    </location>
</feature>
<accession>A0A8J4F9P2</accession>
<evidence type="ECO:0000313" key="10">
    <source>
        <dbReference type="Proteomes" id="UP000747399"/>
    </source>
</evidence>
<feature type="compositionally biased region" description="Low complexity" evidence="6">
    <location>
        <begin position="757"/>
        <end position="781"/>
    </location>
</feature>
<dbReference type="GO" id="GO:0016491">
    <property type="term" value="F:oxidoreductase activity"/>
    <property type="evidence" value="ECO:0007669"/>
    <property type="project" value="UniProtKB-KW"/>
</dbReference>
<dbReference type="PANTHER" id="PTHR11972:SF69">
    <property type="entry name" value="FERRIC REDUCTION OXIDASE 6-RELATED"/>
    <property type="match status" value="1"/>
</dbReference>
<evidence type="ECO:0000313" key="9">
    <source>
        <dbReference type="EMBL" id="GIL65764.1"/>
    </source>
</evidence>
<dbReference type="InterPro" id="IPR013112">
    <property type="entry name" value="FAD-bd_8"/>
</dbReference>
<dbReference type="PROSITE" id="PS51384">
    <property type="entry name" value="FAD_FR"/>
    <property type="match status" value="1"/>
</dbReference>
<dbReference type="Pfam" id="PF08022">
    <property type="entry name" value="FAD_binding_8"/>
    <property type="match status" value="1"/>
</dbReference>
<dbReference type="AlphaFoldDB" id="A0A8J4F9P2"/>
<dbReference type="PANTHER" id="PTHR11972">
    <property type="entry name" value="NADPH OXIDASE"/>
    <property type="match status" value="1"/>
</dbReference>
<reference evidence="9" key="1">
    <citation type="journal article" date="2021" name="Proc. Natl. Acad. Sci. U.S.A.">
        <title>Three genomes in the algal genus Volvox reveal the fate of a haploid sex-determining region after a transition to homothallism.</title>
        <authorList>
            <person name="Yamamoto K."/>
            <person name="Hamaji T."/>
            <person name="Kawai-Toyooka H."/>
            <person name="Matsuzaki R."/>
            <person name="Takahashi F."/>
            <person name="Nishimura Y."/>
            <person name="Kawachi M."/>
            <person name="Noguchi H."/>
            <person name="Minakuchi Y."/>
            <person name="Umen J.G."/>
            <person name="Toyoda A."/>
            <person name="Nozaki H."/>
        </authorList>
    </citation>
    <scope>NUCLEOTIDE SEQUENCE</scope>
    <source>
        <strain evidence="9">NIES-3780</strain>
    </source>
</reference>
<evidence type="ECO:0000256" key="3">
    <source>
        <dbReference type="ARBA" id="ARBA00022989"/>
    </source>
</evidence>
<feature type="compositionally biased region" description="Pro residues" evidence="6">
    <location>
        <begin position="255"/>
        <end position="266"/>
    </location>
</feature>